<dbReference type="PANTHER" id="PTHR43741">
    <property type="entry name" value="FMN-DEPENDENT NADH-AZOREDUCTASE 1"/>
    <property type="match status" value="1"/>
</dbReference>
<dbReference type="SUPFAM" id="SSF52218">
    <property type="entry name" value="Flavoproteins"/>
    <property type="match status" value="1"/>
</dbReference>
<evidence type="ECO:0000256" key="4">
    <source>
        <dbReference type="ARBA" id="ARBA00023027"/>
    </source>
</evidence>
<comment type="function">
    <text evidence="6">Also exhibits azoreductase activity. Catalyzes the reductive cleavage of the azo bond in aromatic azo compounds to the corresponding amines.</text>
</comment>
<dbReference type="InterPro" id="IPR050104">
    <property type="entry name" value="FMN-dep_NADH:Q_OxRdtase_AzoR1"/>
</dbReference>
<comment type="catalytic activity">
    <reaction evidence="6">
        <text>2 a quinone + NADH + H(+) = 2 a 1,4-benzosemiquinone + NAD(+)</text>
        <dbReference type="Rhea" id="RHEA:65952"/>
        <dbReference type="ChEBI" id="CHEBI:15378"/>
        <dbReference type="ChEBI" id="CHEBI:57540"/>
        <dbReference type="ChEBI" id="CHEBI:57945"/>
        <dbReference type="ChEBI" id="CHEBI:132124"/>
        <dbReference type="ChEBI" id="CHEBI:134225"/>
    </reaction>
</comment>
<evidence type="ECO:0000313" key="9">
    <source>
        <dbReference type="Proteomes" id="UP001224428"/>
    </source>
</evidence>
<dbReference type="Gene3D" id="3.40.50.360">
    <property type="match status" value="1"/>
</dbReference>
<sequence length="187" mass="20875">MKKVLVLRTSVNANSITDTLTNEFLKIYTAKNPADQIIELDLNSENLIPLTKNNIGEYFSSLKADKYIELLKSVDKVIVTAPMYNFNVPATLKIFFDMIAQAQKTFTYKADGAHGLLTHISAQIISSQGAPIGWYDWADTTVWTSKMCEFLGMNVTGIIKFAGSKVAGFNFEEVNWSKEVEKDALAF</sequence>
<proteinExistence type="inferred from homology"/>
<dbReference type="GO" id="GO:0009055">
    <property type="term" value="F:electron transfer activity"/>
    <property type="evidence" value="ECO:0007669"/>
    <property type="project" value="UniProtKB-UniRule"/>
</dbReference>
<evidence type="ECO:0000313" key="8">
    <source>
        <dbReference type="EMBL" id="MDJ1646088.1"/>
    </source>
</evidence>
<evidence type="ECO:0000256" key="5">
    <source>
        <dbReference type="ARBA" id="ARBA00048542"/>
    </source>
</evidence>
<evidence type="ECO:0000256" key="1">
    <source>
        <dbReference type="ARBA" id="ARBA00022630"/>
    </source>
</evidence>
<accession>A0AAJ1PSU2</accession>
<comment type="catalytic activity">
    <reaction evidence="5">
        <text>N,N-dimethyl-1,4-phenylenediamine + anthranilate + 2 NAD(+) = 2-(4-dimethylaminophenyl)diazenylbenzoate + 2 NADH + 2 H(+)</text>
        <dbReference type="Rhea" id="RHEA:55872"/>
        <dbReference type="ChEBI" id="CHEBI:15378"/>
        <dbReference type="ChEBI" id="CHEBI:15783"/>
        <dbReference type="ChEBI" id="CHEBI:16567"/>
        <dbReference type="ChEBI" id="CHEBI:57540"/>
        <dbReference type="ChEBI" id="CHEBI:57945"/>
        <dbReference type="ChEBI" id="CHEBI:71579"/>
        <dbReference type="EC" id="1.7.1.17"/>
    </reaction>
    <physiologicalReaction direction="right-to-left" evidence="5">
        <dbReference type="Rhea" id="RHEA:55874"/>
    </physiologicalReaction>
</comment>
<name>A0AAJ1PSU2_9MOLU</name>
<protein>
    <recommendedName>
        <fullName evidence="6">FMN dependent NADH:quinone oxidoreductase</fullName>
        <ecNumber evidence="6">1.6.5.-</ecNumber>
    </recommendedName>
    <alternativeName>
        <fullName evidence="6">Azo-dye reductase</fullName>
    </alternativeName>
    <alternativeName>
        <fullName evidence="6">FMN-dependent NADH-azo compound oxidoreductase</fullName>
    </alternativeName>
    <alternativeName>
        <fullName evidence="6">FMN-dependent NADH-azoreductase</fullName>
        <ecNumber evidence="6">1.7.1.17</ecNumber>
    </alternativeName>
</protein>
<keyword evidence="3 6" id="KW-0560">Oxidoreductase</keyword>
<comment type="caution">
    <text evidence="6">Lacks conserved residue(s) required for the propagation of feature annotation.</text>
</comment>
<dbReference type="EC" id="1.7.1.17" evidence="6"/>
<dbReference type="Proteomes" id="UP001224428">
    <property type="component" value="Unassembled WGS sequence"/>
</dbReference>
<gene>
    <name evidence="6" type="primary">azoR</name>
    <name evidence="8" type="ORF">QLQ80_03290</name>
</gene>
<evidence type="ECO:0000256" key="2">
    <source>
        <dbReference type="ARBA" id="ARBA00022643"/>
    </source>
</evidence>
<keyword evidence="1 6" id="KW-0285">Flavoprotein</keyword>
<comment type="function">
    <text evidence="6">Quinone reductase that provides resistance to thiol-specific stress caused by electrophilic quinones.</text>
</comment>
<comment type="caution">
    <text evidence="8">The sequence shown here is derived from an EMBL/GenBank/DDBJ whole genome shotgun (WGS) entry which is preliminary data.</text>
</comment>
<evidence type="ECO:0000256" key="6">
    <source>
        <dbReference type="HAMAP-Rule" id="MF_01216"/>
    </source>
</evidence>
<dbReference type="EMBL" id="JASDDP010000027">
    <property type="protein sequence ID" value="MDJ1646088.1"/>
    <property type="molecule type" value="Genomic_DNA"/>
</dbReference>
<dbReference type="InterPro" id="IPR029039">
    <property type="entry name" value="Flavoprotein-like_sf"/>
</dbReference>
<evidence type="ECO:0000256" key="3">
    <source>
        <dbReference type="ARBA" id="ARBA00023002"/>
    </source>
</evidence>
<dbReference type="GO" id="GO:0010181">
    <property type="term" value="F:FMN binding"/>
    <property type="evidence" value="ECO:0007669"/>
    <property type="project" value="UniProtKB-UniRule"/>
</dbReference>
<dbReference type="HAMAP" id="MF_01216">
    <property type="entry name" value="Azoreductase_type1"/>
    <property type="match status" value="1"/>
</dbReference>
<dbReference type="NCBIfam" id="NF002370">
    <property type="entry name" value="PRK01355.1"/>
    <property type="match status" value="1"/>
</dbReference>
<organism evidence="8 9">
    <name type="scientific">Mycoplasma phocimorsus</name>
    <dbReference type="NCBI Taxonomy" id="3045839"/>
    <lineage>
        <taxon>Bacteria</taxon>
        <taxon>Bacillati</taxon>
        <taxon>Mycoplasmatota</taxon>
        <taxon>Mollicutes</taxon>
        <taxon>Mycoplasmataceae</taxon>
        <taxon>Mycoplasma</taxon>
    </lineage>
</organism>
<comment type="similarity">
    <text evidence="6">Belongs to the azoreductase type 1 family.</text>
</comment>
<feature type="binding site" evidence="6">
    <location>
        <position position="10"/>
    </location>
    <ligand>
        <name>FMN</name>
        <dbReference type="ChEBI" id="CHEBI:58210"/>
    </ligand>
</feature>
<dbReference type="GO" id="GO:0016652">
    <property type="term" value="F:oxidoreductase activity, acting on NAD(P)H as acceptor"/>
    <property type="evidence" value="ECO:0007669"/>
    <property type="project" value="UniProtKB-UniRule"/>
</dbReference>
<dbReference type="GO" id="GO:0016655">
    <property type="term" value="F:oxidoreductase activity, acting on NAD(P)H, quinone or similar compound as acceptor"/>
    <property type="evidence" value="ECO:0007669"/>
    <property type="project" value="InterPro"/>
</dbReference>
<keyword evidence="2 6" id="KW-0288">FMN</keyword>
<feature type="domain" description="Flavodoxin-like fold" evidence="7">
    <location>
        <begin position="2"/>
        <end position="165"/>
    </location>
</feature>
<dbReference type="InterPro" id="IPR023048">
    <property type="entry name" value="NADH:quinone_OxRdtase_FMN_depd"/>
</dbReference>
<comment type="cofactor">
    <cofactor evidence="6">
        <name>FMN</name>
        <dbReference type="ChEBI" id="CHEBI:58210"/>
    </cofactor>
    <text evidence="6">Binds 1 FMN per subunit.</text>
</comment>
<dbReference type="EC" id="1.6.5.-" evidence="6"/>
<reference evidence="8" key="1">
    <citation type="submission" date="2023-05" db="EMBL/GenBank/DDBJ databases">
        <title>Mycoplasma phocimorsus sp. nov., isolated from Scandinavian patients with seal finger or septic arthritis after contact with seals.</title>
        <authorList>
            <person name="Skafte-Holm A."/>
            <person name="Pedersen T.R."/>
            <person name="Froelund M."/>
            <person name="Stegger M."/>
            <person name="Qvortrup K."/>
            <person name="Michaels D.L."/>
            <person name="Brown D.R."/>
            <person name="Jensen J.S."/>
        </authorList>
    </citation>
    <scope>NUCLEOTIDE SEQUENCE</scope>
    <source>
        <strain evidence="8">M5725</strain>
    </source>
</reference>
<keyword evidence="9" id="KW-1185">Reference proteome</keyword>
<keyword evidence="4 6" id="KW-0520">NAD</keyword>
<dbReference type="AlphaFoldDB" id="A0AAJ1PSU2"/>
<dbReference type="RefSeq" id="WP_283827451.1">
    <property type="nucleotide sequence ID" value="NZ_JASDDP010000027.1"/>
</dbReference>
<dbReference type="PANTHER" id="PTHR43741:SF4">
    <property type="entry name" value="FMN-DEPENDENT NADH:QUINONE OXIDOREDUCTASE"/>
    <property type="match status" value="1"/>
</dbReference>
<dbReference type="InterPro" id="IPR003680">
    <property type="entry name" value="Flavodoxin_fold"/>
</dbReference>
<feature type="binding site" evidence="6">
    <location>
        <begin position="83"/>
        <end position="86"/>
    </location>
    <ligand>
        <name>FMN</name>
        <dbReference type="ChEBI" id="CHEBI:58210"/>
    </ligand>
</feature>
<evidence type="ECO:0000259" key="7">
    <source>
        <dbReference type="Pfam" id="PF02525"/>
    </source>
</evidence>
<dbReference type="Pfam" id="PF02525">
    <property type="entry name" value="Flavodoxin_2"/>
    <property type="match status" value="1"/>
</dbReference>
<comment type="subunit">
    <text evidence="6">Homodimer.</text>
</comment>